<dbReference type="EMBL" id="PRFC01000010">
    <property type="protein sequence ID" value="PWV19223.1"/>
    <property type="molecule type" value="Genomic_DNA"/>
</dbReference>
<dbReference type="VEuPathDB" id="TriTrypDB:TcCLB.508827.90"/>
<dbReference type="VEuPathDB" id="TriTrypDB:C3747_10g631"/>
<evidence type="ECO:0000313" key="2">
    <source>
        <dbReference type="Proteomes" id="UP000246078"/>
    </source>
</evidence>
<accession>A0A2V2XG77</accession>
<reference evidence="1 2" key="1">
    <citation type="journal article" date="2018" name="Microb. Genom.">
        <title>Expanding an expanded genome: long-read sequencing of Trypanosoma cruzi.</title>
        <authorList>
            <person name="Berna L."/>
            <person name="Rodriguez M."/>
            <person name="Chiribao M.L."/>
            <person name="Parodi-Talice A."/>
            <person name="Pita S."/>
            <person name="Rijo G."/>
            <person name="Alvarez-Valin F."/>
            <person name="Robello C."/>
        </authorList>
    </citation>
    <scope>NUCLEOTIDE SEQUENCE [LARGE SCALE GENOMIC DNA]</scope>
    <source>
        <strain evidence="1 2">TCC</strain>
    </source>
</reference>
<organism evidence="1 2">
    <name type="scientific">Trypanosoma cruzi</name>
    <dbReference type="NCBI Taxonomy" id="5693"/>
    <lineage>
        <taxon>Eukaryota</taxon>
        <taxon>Discoba</taxon>
        <taxon>Euglenozoa</taxon>
        <taxon>Kinetoplastea</taxon>
        <taxon>Metakinetoplastina</taxon>
        <taxon>Trypanosomatida</taxon>
        <taxon>Trypanosomatidae</taxon>
        <taxon>Trypanosoma</taxon>
        <taxon>Schizotrypanum</taxon>
    </lineage>
</organism>
<dbReference type="VEuPathDB" id="TriTrypDB:TcG_01757"/>
<dbReference type="AlphaFoldDB" id="A0A2V2XG77"/>
<name>A0A2V2XG77_TRYCR</name>
<proteinExistence type="predicted"/>
<dbReference type="VEuPathDB" id="TriTrypDB:TcYC6_0011750"/>
<dbReference type="VEuPathDB" id="TriTrypDB:TcBrA4_0077450"/>
<comment type="caution">
    <text evidence="1">The sequence shown here is derived from an EMBL/GenBank/DDBJ whole genome shotgun (WGS) entry which is preliminary data.</text>
</comment>
<dbReference type="VEuPathDB" id="TriTrypDB:BCY84_15947"/>
<dbReference type="VEuPathDB" id="TriTrypDB:TcCL_NonESM11339"/>
<evidence type="ECO:0000313" key="1">
    <source>
        <dbReference type="EMBL" id="PWV19223.1"/>
    </source>
</evidence>
<sequence>MRESDLVELRVLPRVFPQHPYARHTAGLGARGRATLPHAFSKSGVLNVKVIGIYCSRRAAGDCATQTEEGVEGIKKKFKKENGEEAVLPNEILGNRGGECEGTNCKRHIYVRVQFNKVLVDTVPLEVMREKYPQVLIDYLLSTAVWT</sequence>
<gene>
    <name evidence="1" type="ORF">C3747_10g631</name>
</gene>
<protein>
    <submittedName>
        <fullName evidence="1">Uncharacterized protein</fullName>
    </submittedName>
</protein>
<dbReference type="Proteomes" id="UP000246078">
    <property type="component" value="Unassembled WGS sequence"/>
</dbReference>